<dbReference type="Gene3D" id="3.40.50.360">
    <property type="match status" value="1"/>
</dbReference>
<evidence type="ECO:0000313" key="7">
    <source>
        <dbReference type="Proteomes" id="UP001145072"/>
    </source>
</evidence>
<dbReference type="PANTHER" id="PTHR43408:SF2">
    <property type="entry name" value="FMN REDUCTASE (NADPH)"/>
    <property type="match status" value="1"/>
</dbReference>
<protein>
    <submittedName>
        <fullName evidence="6">NAD(P)H-dependent oxidoreductase</fullName>
    </submittedName>
</protein>
<evidence type="ECO:0000256" key="2">
    <source>
        <dbReference type="ARBA" id="ARBA00022643"/>
    </source>
</evidence>
<keyword evidence="2" id="KW-0288">FMN</keyword>
<evidence type="ECO:0000256" key="3">
    <source>
        <dbReference type="ARBA" id="ARBA00023002"/>
    </source>
</evidence>
<dbReference type="Pfam" id="PF03358">
    <property type="entry name" value="FMN_red"/>
    <property type="match status" value="1"/>
</dbReference>
<accession>A0A9X3WRZ6</accession>
<reference evidence="6" key="1">
    <citation type="submission" date="2022-06" db="EMBL/GenBank/DDBJ databases">
        <title>Aquibacillus sp. a new bacterium isolated from soil saline samples.</title>
        <authorList>
            <person name="Galisteo C."/>
            <person name="De La Haba R."/>
            <person name="Sanchez-Porro C."/>
            <person name="Ventosa A."/>
        </authorList>
    </citation>
    <scope>NUCLEOTIDE SEQUENCE</scope>
    <source>
        <strain evidence="6">JCM 12387</strain>
    </source>
</reference>
<gene>
    <name evidence="6" type="ORF">NC661_20315</name>
</gene>
<evidence type="ECO:0000259" key="5">
    <source>
        <dbReference type="Pfam" id="PF03358"/>
    </source>
</evidence>
<dbReference type="InterPro" id="IPR005025">
    <property type="entry name" value="FMN_Rdtase-like_dom"/>
</dbReference>
<keyword evidence="3" id="KW-0560">Oxidoreductase</keyword>
<keyword evidence="1" id="KW-0285">Flavoprotein</keyword>
<evidence type="ECO:0000313" key="6">
    <source>
        <dbReference type="EMBL" id="MDC3422701.1"/>
    </source>
</evidence>
<feature type="coiled-coil region" evidence="4">
    <location>
        <begin position="155"/>
        <end position="182"/>
    </location>
</feature>
<dbReference type="AlphaFoldDB" id="A0A9X3WRZ6"/>
<sequence length="184" mass="20721">MKLVGVAGALAGWKTNVVIHHVLEAAKEIDSNIETELIDLRDVEVEFVRGEPLAYYNEDTFKVVNKILNADFLVFGTPIYQASITGALKNLLDHFEVDAFKGKVTGIITTGAVEKHFLVSEYHLKPVLAYLKGLVPTTNVFVHNDSFSDENEIIDEEVTKRIKLLANEMVDLQQKNKRFMKEDT</sequence>
<proteinExistence type="predicted"/>
<evidence type="ECO:0000256" key="4">
    <source>
        <dbReference type="SAM" id="Coils"/>
    </source>
</evidence>
<feature type="domain" description="NADPH-dependent FMN reductase-like" evidence="5">
    <location>
        <begin position="1"/>
        <end position="143"/>
    </location>
</feature>
<dbReference type="SUPFAM" id="SSF52218">
    <property type="entry name" value="Flavoproteins"/>
    <property type="match status" value="1"/>
</dbReference>
<dbReference type="InterPro" id="IPR029039">
    <property type="entry name" value="Flavoprotein-like_sf"/>
</dbReference>
<organism evidence="6 7">
    <name type="scientific">Aquibacillus koreensis</name>
    <dbReference type="NCBI Taxonomy" id="279446"/>
    <lineage>
        <taxon>Bacteria</taxon>
        <taxon>Bacillati</taxon>
        <taxon>Bacillota</taxon>
        <taxon>Bacilli</taxon>
        <taxon>Bacillales</taxon>
        <taxon>Bacillaceae</taxon>
        <taxon>Aquibacillus</taxon>
    </lineage>
</organism>
<dbReference type="RefSeq" id="WP_259868215.1">
    <property type="nucleotide sequence ID" value="NZ_JAMQJZ010000026.1"/>
</dbReference>
<dbReference type="EMBL" id="JAMQJZ010000026">
    <property type="protein sequence ID" value="MDC3422701.1"/>
    <property type="molecule type" value="Genomic_DNA"/>
</dbReference>
<evidence type="ECO:0000256" key="1">
    <source>
        <dbReference type="ARBA" id="ARBA00022630"/>
    </source>
</evidence>
<dbReference type="PANTHER" id="PTHR43408">
    <property type="entry name" value="FMN REDUCTASE (NADPH)"/>
    <property type="match status" value="1"/>
</dbReference>
<comment type="caution">
    <text evidence="6">The sequence shown here is derived from an EMBL/GenBank/DDBJ whole genome shotgun (WGS) entry which is preliminary data.</text>
</comment>
<dbReference type="Proteomes" id="UP001145072">
    <property type="component" value="Unassembled WGS sequence"/>
</dbReference>
<keyword evidence="4" id="KW-0175">Coiled coil</keyword>
<dbReference type="GO" id="GO:0016491">
    <property type="term" value="F:oxidoreductase activity"/>
    <property type="evidence" value="ECO:0007669"/>
    <property type="project" value="UniProtKB-KW"/>
</dbReference>
<keyword evidence="7" id="KW-1185">Reference proteome</keyword>
<name>A0A9X3WRZ6_9BACI</name>
<dbReference type="InterPro" id="IPR051814">
    <property type="entry name" value="NAD(P)H-dep_FMN_reductase"/>
</dbReference>